<comment type="similarity">
    <text evidence="9">Belongs to the glycosyl hydrolase family 6.</text>
</comment>
<dbReference type="EC" id="3.2.1.-" evidence="9"/>
<keyword evidence="1" id="KW-0732">Signal</keyword>
<evidence type="ECO:0000256" key="2">
    <source>
        <dbReference type="ARBA" id="ARBA00022801"/>
    </source>
</evidence>
<evidence type="ECO:0000313" key="12">
    <source>
        <dbReference type="Proteomes" id="UP000034740"/>
    </source>
</evidence>
<dbReference type="AlphaFoldDB" id="A0A0G1XXD3"/>
<feature type="active site" description="Proton donor" evidence="8">
    <location>
        <position position="321"/>
    </location>
</feature>
<feature type="compositionally biased region" description="Low complexity" evidence="10">
    <location>
        <begin position="167"/>
        <end position="183"/>
    </location>
</feature>
<keyword evidence="6 9" id="KW-0326">Glycosidase</keyword>
<dbReference type="PRINTS" id="PR00733">
    <property type="entry name" value="GLHYDRLASE6"/>
</dbReference>
<dbReference type="InterPro" id="IPR036434">
    <property type="entry name" value="Beta_cellobiohydrolase_sf"/>
</dbReference>
<evidence type="ECO:0000256" key="3">
    <source>
        <dbReference type="ARBA" id="ARBA00023001"/>
    </source>
</evidence>
<dbReference type="SUPFAM" id="SSF51989">
    <property type="entry name" value="Glycosyl hydrolases family 6, cellulases"/>
    <property type="match status" value="1"/>
</dbReference>
<name>A0A0G1XXD3_9BACT</name>
<comment type="caution">
    <text evidence="11">The sequence shown here is derived from an EMBL/GenBank/DDBJ whole genome shotgun (WGS) entry which is preliminary data.</text>
</comment>
<dbReference type="Proteomes" id="UP000034740">
    <property type="component" value="Unassembled WGS sequence"/>
</dbReference>
<dbReference type="InterPro" id="IPR016288">
    <property type="entry name" value="Beta_cellobiohydrolase"/>
</dbReference>
<evidence type="ECO:0000256" key="4">
    <source>
        <dbReference type="ARBA" id="ARBA00023157"/>
    </source>
</evidence>
<keyword evidence="4" id="KW-1015">Disulfide bond</keyword>
<dbReference type="EMBL" id="LCRO01000005">
    <property type="protein sequence ID" value="KKW35626.1"/>
    <property type="molecule type" value="Genomic_DNA"/>
</dbReference>
<evidence type="ECO:0000256" key="10">
    <source>
        <dbReference type="SAM" id="MobiDB-lite"/>
    </source>
</evidence>
<keyword evidence="5 9" id="KW-0119">Carbohydrate metabolism</keyword>
<protein>
    <recommendedName>
        <fullName evidence="9">Glucanase</fullName>
        <ecNumber evidence="9">3.2.1.-</ecNumber>
    </recommendedName>
</protein>
<proteinExistence type="inferred from homology"/>
<feature type="region of interest" description="Disordered" evidence="10">
    <location>
        <begin position="167"/>
        <end position="196"/>
    </location>
</feature>
<feature type="compositionally biased region" description="Polar residues" evidence="10">
    <location>
        <begin position="184"/>
        <end position="196"/>
    </location>
</feature>
<accession>A0A0G1XXD3</accession>
<gene>
    <name evidence="11" type="ORF">UY83_C0005G0007</name>
</gene>
<dbReference type="GO" id="GO:0030245">
    <property type="term" value="P:cellulose catabolic process"/>
    <property type="evidence" value="ECO:0007669"/>
    <property type="project" value="UniProtKB-KW"/>
</dbReference>
<organism evidence="11 12">
    <name type="scientific">Candidatus Adlerbacteria bacterium GW2011_GWA1_54_10</name>
    <dbReference type="NCBI Taxonomy" id="1618605"/>
    <lineage>
        <taxon>Bacteria</taxon>
        <taxon>Candidatus Adleribacteriota</taxon>
    </lineage>
</organism>
<reference evidence="11 12" key="1">
    <citation type="journal article" date="2015" name="Nature">
        <title>rRNA introns, odd ribosomes, and small enigmatic genomes across a large radiation of phyla.</title>
        <authorList>
            <person name="Brown C.T."/>
            <person name="Hug L.A."/>
            <person name="Thomas B.C."/>
            <person name="Sharon I."/>
            <person name="Castelle C.J."/>
            <person name="Singh A."/>
            <person name="Wilkins M.J."/>
            <person name="Williams K.H."/>
            <person name="Banfield J.F."/>
        </authorList>
    </citation>
    <scope>NUCLEOTIDE SEQUENCE [LARGE SCALE GENOMIC DNA]</scope>
</reference>
<keyword evidence="3 9" id="KW-0136">Cellulose degradation</keyword>
<dbReference type="GO" id="GO:0004553">
    <property type="term" value="F:hydrolase activity, hydrolyzing O-glycosyl compounds"/>
    <property type="evidence" value="ECO:0007669"/>
    <property type="project" value="InterPro"/>
</dbReference>
<evidence type="ECO:0000313" key="11">
    <source>
        <dbReference type="EMBL" id="KKW35626.1"/>
    </source>
</evidence>
<dbReference type="PATRIC" id="fig|1618605.3.peg.361"/>
<dbReference type="PANTHER" id="PTHR34876:SF4">
    <property type="entry name" value="1,4-BETA-D-GLUCAN CELLOBIOHYDROLASE C-RELATED"/>
    <property type="match status" value="1"/>
</dbReference>
<dbReference type="PANTHER" id="PTHR34876">
    <property type="match status" value="1"/>
</dbReference>
<sequence length="486" mass="52290">MIGKEIRSRSPITYKSTRKSVNPIRLLITTNSLKLLFTSVSLAGMLLLPIDVSWSLVRAASVNVWWPTNGAHVTGTQPFKAMVEGIAVEQYEMYWQVDSGQLNSMWNDYHDYPHKEAAVDLSGWTWKGSGPYAINFVAKQGGSVIAEQSVNIYIDNGLPVQQSTINNQQSTTDNQQSSTSPTSVIENSSQTTNVNTVQPANNTLLGLRLYVNPNSSAAAQAQVWRASRPADATKMDLLAQTATASWLGGWSGDVEQAVRQIIDGARAQGSAPMLIAYNVPGRDCGGYSAGGADSKNAYNNWIGALSRGIGSNAAVVILEPDALASLDCLSKKDQEIRMDMLSNAISILKSNGNTKVYLDAGHSNWKDADTMAGRLERAGVSKADGFSVNVSNFNWTNSEINYGTQISQKIGGKHFVVDTARNGSGPGDTWCNPWGRKIGERTTSQTGNGLVDGYLWLKVPGESDGNCNGGPSAGTWWPDFALSLVP</sequence>
<evidence type="ECO:0000256" key="1">
    <source>
        <dbReference type="ARBA" id="ARBA00022729"/>
    </source>
</evidence>
<dbReference type="PROSITE" id="PS00656">
    <property type="entry name" value="GLYCOSYL_HYDROL_F6_2"/>
    <property type="match status" value="1"/>
</dbReference>
<evidence type="ECO:0000256" key="5">
    <source>
        <dbReference type="ARBA" id="ARBA00023277"/>
    </source>
</evidence>
<evidence type="ECO:0000256" key="6">
    <source>
        <dbReference type="ARBA" id="ARBA00023295"/>
    </source>
</evidence>
<dbReference type="Pfam" id="PF01341">
    <property type="entry name" value="Glyco_hydro_6"/>
    <property type="match status" value="1"/>
</dbReference>
<keyword evidence="2 9" id="KW-0378">Hydrolase</keyword>
<dbReference type="InterPro" id="IPR001524">
    <property type="entry name" value="Glyco_hydro_6_CS"/>
</dbReference>
<evidence type="ECO:0000256" key="9">
    <source>
        <dbReference type="RuleBase" id="RU361186"/>
    </source>
</evidence>
<evidence type="ECO:0000256" key="8">
    <source>
        <dbReference type="PROSITE-ProRule" id="PRU10057"/>
    </source>
</evidence>
<keyword evidence="7 9" id="KW-0624">Polysaccharide degradation</keyword>
<dbReference type="Gene3D" id="3.20.20.40">
    <property type="entry name" value="1, 4-beta cellobiohydrolase"/>
    <property type="match status" value="1"/>
</dbReference>
<evidence type="ECO:0000256" key="7">
    <source>
        <dbReference type="ARBA" id="ARBA00023326"/>
    </source>
</evidence>